<dbReference type="GeneID" id="29072513"/>
<dbReference type="InterPro" id="IPR010827">
    <property type="entry name" value="BamA/TamA_POTRA"/>
</dbReference>
<organism evidence="2">
    <name type="scientific">Sebdenia flabellata</name>
    <dbReference type="NCBI Taxonomy" id="42024"/>
    <lineage>
        <taxon>Eukaryota</taxon>
        <taxon>Rhodophyta</taxon>
        <taxon>Florideophyceae</taxon>
        <taxon>Rhodymeniophycidae</taxon>
        <taxon>Sebdeniales</taxon>
        <taxon>Sebdeniaceae</taxon>
        <taxon>Sebdenia</taxon>
    </lineage>
</organism>
<reference evidence="2" key="1">
    <citation type="journal article" date="2016" name="BMC Biol.">
        <title>Parallel evolution of highly conserved plastid genome architecture in red seaweeds and seed plants.</title>
        <authorList>
            <person name="Lee J."/>
            <person name="Cho C.H."/>
            <person name="Park S.I."/>
            <person name="Choi J.W."/>
            <person name="Song H.S."/>
            <person name="West J.A."/>
            <person name="Bhattacharya D."/>
            <person name="Yoon H.S."/>
        </authorList>
    </citation>
    <scope>NUCLEOTIDE SEQUENCE</scope>
</reference>
<sequence length="697" mass="84951">MLLFIFIFNCNDFINIHNQKQNKNNYILAFNVNQFHQINYTDKQIKIKKIRLENCNKFLMKKLYVNNPKFQSKAIKNLRKPKEIKHLVRYIRKSGFFYYIKIYDLSNEYSKYFMINSKVNPVIKKIYITNYSQLQIPVNFLKQIFETQLGMPRNYNAINKSVQKIKSWYEKRGFQWAHIRIARQKNLNTLSINISEGEIKKIHLVCQTKHLFNKKFIDYLNYLIEKEMGIFPGHIFNLKKIELGLLRLKYFYFVEDCSYTVNFNDQGLNLTIYYNLLENCKGSFYNRHVVVENYKQYQKILNLLNFNIKITDILGIIYRYIQQLNIYYDLISLKQKLETRYNYLHNKKNIYYLQLNTKIEKQLQKIDIVFYKHFLSLKNKRNIFGTLIVALCNNTSKYLFFRPFIFTKINNIYYKQISNLILKSYTIQLTFRHSLVNSLYVIEHLFIKQCLSHKINFHIKDYSFRRYIKRKFFIKKRLYNLQKVSQLIENKISYIEIAVKYNGLYLQDYIQLGKSLEIQSKLFTIIKPSTYHYWDRFKYLSQLITSKYIHAFSFPRIFPYIYNNILTIVIEVNFLINQKTFWYSLKEDYYKNSYLKHSLKQNIPLYSFYLLHLEYHMYKFKYCSIYCFCNFISYLSNKKEHLQLINNYNISNINRNYKGLGFKLDIPIKKLPNIRLEYLINNLNESFIQLRTNSKYI</sequence>
<geneLocation type="plastid" evidence="2"/>
<keyword evidence="2" id="KW-0934">Plastid</keyword>
<dbReference type="EMBL" id="KX284713">
    <property type="protein sequence ID" value="AOM65142.1"/>
    <property type="molecule type" value="Genomic_DNA"/>
</dbReference>
<evidence type="ECO:0000313" key="2">
    <source>
        <dbReference type="EMBL" id="AOM65142.1"/>
    </source>
</evidence>
<evidence type="ECO:0000259" key="1">
    <source>
        <dbReference type="Pfam" id="PF07244"/>
    </source>
</evidence>
<dbReference type="Pfam" id="PF07244">
    <property type="entry name" value="POTRA"/>
    <property type="match status" value="1"/>
</dbReference>
<accession>A0A1C9C9T4</accession>
<proteinExistence type="predicted"/>
<name>A0A1C9C9T4_9FLOR</name>
<protein>
    <recommendedName>
        <fullName evidence="1">POTRA domain-containing protein</fullName>
    </recommendedName>
</protein>
<feature type="domain" description="POTRA" evidence="1">
    <location>
        <begin position="121"/>
        <end position="197"/>
    </location>
</feature>
<dbReference type="GO" id="GO:0019867">
    <property type="term" value="C:outer membrane"/>
    <property type="evidence" value="ECO:0007669"/>
    <property type="project" value="InterPro"/>
</dbReference>
<dbReference type="AlphaFoldDB" id="A0A1C9C9T4"/>
<gene>
    <name evidence="2" type="primary">orf621</name>
    <name evidence="2" type="ORF">Sebd_055</name>
</gene>
<dbReference type="Gene3D" id="3.10.20.310">
    <property type="entry name" value="membrane protein fhac"/>
    <property type="match status" value="1"/>
</dbReference>
<dbReference type="RefSeq" id="YP_009296207.1">
    <property type="nucleotide sequence ID" value="NC_031170.1"/>
</dbReference>